<evidence type="ECO:0000259" key="3">
    <source>
        <dbReference type="Pfam" id="PF01648"/>
    </source>
</evidence>
<proteinExistence type="inferred from homology"/>
<evidence type="ECO:0000313" key="4">
    <source>
        <dbReference type="EMBL" id="XBH10323.1"/>
    </source>
</evidence>
<dbReference type="PANTHER" id="PTHR12215:SF10">
    <property type="entry name" value="L-AMINOADIPATE-SEMIALDEHYDE DEHYDROGENASE-PHOSPHOPANTETHEINYL TRANSFERASE"/>
    <property type="match status" value="1"/>
</dbReference>
<dbReference type="Pfam" id="PF01648">
    <property type="entry name" value="ACPS"/>
    <property type="match status" value="1"/>
</dbReference>
<dbReference type="Gene3D" id="3.90.470.20">
    <property type="entry name" value="4'-phosphopantetheinyl transferase domain"/>
    <property type="match status" value="2"/>
</dbReference>
<sequence length="267" mass="29871">MDKKTLHLWYAHPQDLTEAVTQACASLLSEDERAQWQTFRFDCHRREYLTTRALVRTALSHYHPLAPEAWRFQTNPYGKPSVNPDCGLRFNLSNSLGLVVCLIAQGAEVGVDAEPIQDAEKVTEYAAEMLSPFELAQLEALSGREKLDRALSVWTLKEAYVKARGVGLSLPLNKFSFLFGGVEGVRLELDPCLGTEPGSRWRFCLIEHANHRIALMTEGAAVPDLQVWEVRPLLAPPTRLAVGGERWFQNSVAPSRALQQQSGHEAH</sequence>
<dbReference type="RefSeq" id="WP_348267830.1">
    <property type="nucleotide sequence ID" value="NZ_CP121194.1"/>
</dbReference>
<dbReference type="SUPFAM" id="SSF56214">
    <property type="entry name" value="4'-phosphopantetheinyl transferase"/>
    <property type="match status" value="2"/>
</dbReference>
<dbReference type="InterPro" id="IPR008278">
    <property type="entry name" value="4-PPantetheinyl_Trfase_dom"/>
</dbReference>
<name>A0AAU7CZ95_9BACT</name>
<reference evidence="4" key="1">
    <citation type="submission" date="2023-03" db="EMBL/GenBank/DDBJ databases">
        <title>Edaphobacter sp.</title>
        <authorList>
            <person name="Huber K.J."/>
            <person name="Papendorf J."/>
            <person name="Pilke C."/>
            <person name="Bunk B."/>
            <person name="Sproeer C."/>
            <person name="Pester M."/>
        </authorList>
    </citation>
    <scope>NUCLEOTIDE SEQUENCE</scope>
    <source>
        <strain evidence="4">DSM 109919</strain>
        <strain evidence="5">DSM 109920</strain>
    </source>
</reference>
<dbReference type="PANTHER" id="PTHR12215">
    <property type="entry name" value="PHOSPHOPANTETHEINE TRANSFERASE"/>
    <property type="match status" value="1"/>
</dbReference>
<keyword evidence="2 4" id="KW-0808">Transferase</keyword>
<feature type="domain" description="4'-phosphopantetheinyl transferase" evidence="3">
    <location>
        <begin position="109"/>
        <end position="215"/>
    </location>
</feature>
<evidence type="ECO:0000313" key="5">
    <source>
        <dbReference type="EMBL" id="XBH13760.1"/>
    </source>
</evidence>
<dbReference type="InterPro" id="IPR037143">
    <property type="entry name" value="4-PPantetheinyl_Trfase_dom_sf"/>
</dbReference>
<protein>
    <submittedName>
        <fullName evidence="4">4'-phosphopantetheinyl transferase superfamily protein</fullName>
    </submittedName>
</protein>
<dbReference type="KEGG" id="epl:P4G45_00965"/>
<gene>
    <name evidence="4" type="ORF">P4G45_00965</name>
    <name evidence="5" type="ORF">P8936_00975</name>
</gene>
<accession>A0AAU7CZ95</accession>
<dbReference type="EMBL" id="CP121194">
    <property type="protein sequence ID" value="XBH10323.1"/>
    <property type="molecule type" value="Genomic_DNA"/>
</dbReference>
<dbReference type="GO" id="GO:0000287">
    <property type="term" value="F:magnesium ion binding"/>
    <property type="evidence" value="ECO:0007669"/>
    <property type="project" value="InterPro"/>
</dbReference>
<comment type="similarity">
    <text evidence="1">Belongs to the P-Pant transferase superfamily. Gsp/Sfp/HetI/AcpT family.</text>
</comment>
<accession>A0AAU7D9L5</accession>
<organism evidence="4">
    <name type="scientific">Edaphobacter paludis</name>
    <dbReference type="NCBI Taxonomy" id="3035702"/>
    <lineage>
        <taxon>Bacteria</taxon>
        <taxon>Pseudomonadati</taxon>
        <taxon>Acidobacteriota</taxon>
        <taxon>Terriglobia</taxon>
        <taxon>Terriglobales</taxon>
        <taxon>Acidobacteriaceae</taxon>
        <taxon>Edaphobacter</taxon>
    </lineage>
</organism>
<evidence type="ECO:0000256" key="1">
    <source>
        <dbReference type="ARBA" id="ARBA00010990"/>
    </source>
</evidence>
<dbReference type="EMBL" id="CP121195">
    <property type="protein sequence ID" value="XBH13760.1"/>
    <property type="molecule type" value="Genomic_DNA"/>
</dbReference>
<evidence type="ECO:0000256" key="2">
    <source>
        <dbReference type="ARBA" id="ARBA00022679"/>
    </source>
</evidence>
<dbReference type="GO" id="GO:0005829">
    <property type="term" value="C:cytosol"/>
    <property type="evidence" value="ECO:0007669"/>
    <property type="project" value="TreeGrafter"/>
</dbReference>
<dbReference type="AlphaFoldDB" id="A0AAU7CZ95"/>
<dbReference type="GO" id="GO:0008897">
    <property type="term" value="F:holo-[acyl-carrier-protein] synthase activity"/>
    <property type="evidence" value="ECO:0007669"/>
    <property type="project" value="InterPro"/>
</dbReference>
<dbReference type="InterPro" id="IPR050559">
    <property type="entry name" value="P-Pant_transferase_sf"/>
</dbReference>
<dbReference type="GO" id="GO:0019878">
    <property type="term" value="P:lysine biosynthetic process via aminoadipic acid"/>
    <property type="evidence" value="ECO:0007669"/>
    <property type="project" value="TreeGrafter"/>
</dbReference>